<comment type="caution">
    <text evidence="1">The sequence shown here is derived from an EMBL/GenBank/DDBJ whole genome shotgun (WGS) entry which is preliminary data.</text>
</comment>
<dbReference type="Pfam" id="PF13177">
    <property type="entry name" value="DNA_pol3_delta2"/>
    <property type="match status" value="1"/>
</dbReference>
<dbReference type="Gene3D" id="3.40.50.300">
    <property type="entry name" value="P-loop containing nucleotide triphosphate hydrolases"/>
    <property type="match status" value="1"/>
</dbReference>
<evidence type="ECO:0000313" key="1">
    <source>
        <dbReference type="EMBL" id="PIR06000.1"/>
    </source>
</evidence>
<dbReference type="PANTHER" id="PTHR11669:SF8">
    <property type="entry name" value="DNA POLYMERASE III SUBUNIT DELTA"/>
    <property type="match status" value="1"/>
</dbReference>
<gene>
    <name evidence="1" type="ORF">COV54_03695</name>
</gene>
<dbReference type="AlphaFoldDB" id="A0A2H0NAS6"/>
<dbReference type="InterPro" id="IPR027417">
    <property type="entry name" value="P-loop_NTPase"/>
</dbReference>
<evidence type="ECO:0008006" key="3">
    <source>
        <dbReference type="Google" id="ProtNLM"/>
    </source>
</evidence>
<reference evidence="1 2" key="1">
    <citation type="submission" date="2017-09" db="EMBL/GenBank/DDBJ databases">
        <title>Depth-based differentiation of microbial function through sediment-hosted aquifers and enrichment of novel symbionts in the deep terrestrial subsurface.</title>
        <authorList>
            <person name="Probst A.J."/>
            <person name="Ladd B."/>
            <person name="Jarett J.K."/>
            <person name="Geller-Mcgrath D.E."/>
            <person name="Sieber C.M."/>
            <person name="Emerson J.B."/>
            <person name="Anantharaman K."/>
            <person name="Thomas B.C."/>
            <person name="Malmstrom R."/>
            <person name="Stieglmeier M."/>
            <person name="Klingl A."/>
            <person name="Woyke T."/>
            <person name="Ryan C.M."/>
            <person name="Banfield J.F."/>
        </authorList>
    </citation>
    <scope>NUCLEOTIDE SEQUENCE [LARGE SCALE GENOMIC DNA]</scope>
    <source>
        <strain evidence="1">CG11_big_fil_rev_8_21_14_0_20_38_23</strain>
    </source>
</reference>
<sequence length="253" mass="29469">MFFGNEHLVKIFKNLAANNELGQAYLFFGDAQIGKFLFTQHLAYFLEYNEWQILPRLLIDAQIILPDEKGIIGIDTAIAIRQFLFQKPLRSKRRLAVINEAAQLTPEAQASLLKIVEEPPTQALLIFIIQEPSLLLPPLLSRLTKVYFSRLSQKTIEEILQKHYHLNESRVQKIAEKSFGRIGRALALLSETENQTGNLSQEVEEKILFFWENKFKNYKILKELLERNSLIKRYNLNENLQRKAIEYLLKKSP</sequence>
<dbReference type="Proteomes" id="UP000228867">
    <property type="component" value="Unassembled WGS sequence"/>
</dbReference>
<dbReference type="EMBL" id="PCWR01000072">
    <property type="protein sequence ID" value="PIR06000.1"/>
    <property type="molecule type" value="Genomic_DNA"/>
</dbReference>
<dbReference type="InterPro" id="IPR050238">
    <property type="entry name" value="DNA_Rep/Repair_Clamp_Loader"/>
</dbReference>
<dbReference type="PANTHER" id="PTHR11669">
    <property type="entry name" value="REPLICATION FACTOR C / DNA POLYMERASE III GAMMA-TAU SUBUNIT"/>
    <property type="match status" value="1"/>
</dbReference>
<evidence type="ECO:0000313" key="2">
    <source>
        <dbReference type="Proteomes" id="UP000228867"/>
    </source>
</evidence>
<proteinExistence type="predicted"/>
<protein>
    <recommendedName>
        <fullName evidence="3">DNA polymerase III subunit delta</fullName>
    </recommendedName>
</protein>
<dbReference type="GO" id="GO:0006261">
    <property type="term" value="P:DNA-templated DNA replication"/>
    <property type="evidence" value="ECO:0007669"/>
    <property type="project" value="TreeGrafter"/>
</dbReference>
<name>A0A2H0NAS6_9BACT</name>
<dbReference type="SUPFAM" id="SSF52540">
    <property type="entry name" value="P-loop containing nucleoside triphosphate hydrolases"/>
    <property type="match status" value="1"/>
</dbReference>
<organism evidence="1 2">
    <name type="scientific">Candidatus Jorgensenbacteria bacterium CG11_big_fil_rev_8_21_14_0_20_38_23</name>
    <dbReference type="NCBI Taxonomy" id="1974594"/>
    <lineage>
        <taxon>Bacteria</taxon>
        <taxon>Candidatus Joergenseniibacteriota</taxon>
    </lineage>
</organism>
<accession>A0A2H0NAS6</accession>